<sequence>MLILGLTGGIGCGKSSLSNIFRNLNIPIVDADIISRKIFEDKLLLEKVFVHFGQSIKNDDGTLNRKALGKIVFSDEEKLKELNNLTHPRIREKIISEIEKLRKKGENIVVLDAAILVESGFLDMVDKLLVVTCKQEVQISRIQKRDNCSEQEALSRINSQMSQEEKSKYGDYIIDNSGTITELESKAHKFIEYMKENWRE</sequence>
<evidence type="ECO:0000313" key="16">
    <source>
        <dbReference type="Proteomes" id="UP000189137"/>
    </source>
</evidence>
<dbReference type="AlphaFoldDB" id="A0A031WG49"/>
<reference evidence="11" key="1">
    <citation type="submission" date="2014-07" db="EMBL/GenBank/DDBJ databases">
        <authorList>
            <person name="Monot Marc"/>
        </authorList>
    </citation>
    <scope>NUCLEOTIDE SEQUENCE</scope>
    <source>
        <strain evidence="12">7032989</strain>
        <strain evidence="10">7032994</strain>
    </source>
</reference>
<comment type="similarity">
    <text evidence="1 8">Belongs to the CoaE family.</text>
</comment>
<keyword evidence="7 8" id="KW-0173">Coenzyme A biosynthesis</keyword>
<dbReference type="PANTHER" id="PTHR10695:SF46">
    <property type="entry name" value="BIFUNCTIONAL COENZYME A SYNTHASE-RELATED"/>
    <property type="match status" value="1"/>
</dbReference>
<dbReference type="Gene3D" id="3.40.50.300">
    <property type="entry name" value="P-loop containing nucleotide triphosphate hydrolases"/>
    <property type="match status" value="1"/>
</dbReference>
<dbReference type="SUPFAM" id="SSF52540">
    <property type="entry name" value="P-loop containing nucleoside triphosphate hydrolases"/>
    <property type="match status" value="1"/>
</dbReference>
<dbReference type="GO" id="GO:0005524">
    <property type="term" value="F:ATP binding"/>
    <property type="evidence" value="ECO:0007669"/>
    <property type="project" value="UniProtKB-UniRule"/>
</dbReference>
<dbReference type="EMBL" id="DAEPXK010000007">
    <property type="protein sequence ID" value="HBH1541452.1"/>
    <property type="molecule type" value="Genomic_DNA"/>
</dbReference>
<dbReference type="GO" id="GO:0005737">
    <property type="term" value="C:cytoplasm"/>
    <property type="evidence" value="ECO:0007669"/>
    <property type="project" value="UniProtKB-SubCell"/>
</dbReference>
<evidence type="ECO:0000256" key="5">
    <source>
        <dbReference type="ARBA" id="ARBA00022777"/>
    </source>
</evidence>
<dbReference type="PANTHER" id="PTHR10695">
    <property type="entry name" value="DEPHOSPHO-COA KINASE-RELATED"/>
    <property type="match status" value="1"/>
</dbReference>
<evidence type="ECO:0000313" key="13">
    <source>
        <dbReference type="EMBL" id="HBH1541452.1"/>
    </source>
</evidence>
<dbReference type="InterPro" id="IPR001977">
    <property type="entry name" value="Depp_CoAkinase"/>
</dbReference>
<evidence type="ECO:0000313" key="14">
    <source>
        <dbReference type="EMBL" id="HBH2618991.1"/>
    </source>
</evidence>
<evidence type="ECO:0000256" key="3">
    <source>
        <dbReference type="ARBA" id="ARBA00022679"/>
    </source>
</evidence>
<evidence type="ECO:0000256" key="1">
    <source>
        <dbReference type="ARBA" id="ARBA00009018"/>
    </source>
</evidence>
<evidence type="ECO:0000256" key="7">
    <source>
        <dbReference type="ARBA" id="ARBA00022993"/>
    </source>
</evidence>
<evidence type="ECO:0000313" key="10">
    <source>
        <dbReference type="EMBL" id="CDS85771.1"/>
    </source>
</evidence>
<dbReference type="RefSeq" id="WP_003438041.1">
    <property type="nucleotide sequence ID" value="NZ_AP025558.1"/>
</dbReference>
<dbReference type="EMBL" id="LK933127">
    <property type="protein sequence ID" value="CDT36793.1"/>
    <property type="molecule type" value="Genomic_DNA"/>
</dbReference>
<feature type="binding site" evidence="8">
    <location>
        <begin position="11"/>
        <end position="16"/>
    </location>
    <ligand>
        <name>ATP</name>
        <dbReference type="ChEBI" id="CHEBI:30616"/>
    </ligand>
</feature>
<organism evidence="11">
    <name type="scientific">Clostridioides difficile</name>
    <name type="common">Peptoclostridium difficile</name>
    <dbReference type="NCBI Taxonomy" id="1496"/>
    <lineage>
        <taxon>Bacteria</taxon>
        <taxon>Bacillati</taxon>
        <taxon>Bacillota</taxon>
        <taxon>Clostridia</taxon>
        <taxon>Peptostreptococcales</taxon>
        <taxon>Peptostreptococcaceae</taxon>
        <taxon>Clostridioides</taxon>
    </lineage>
</organism>
<name>A0A031WG49_CLODI</name>
<protein>
    <recommendedName>
        <fullName evidence="8 9">Dephospho-CoA kinase</fullName>
        <ecNumber evidence="8 9">2.7.1.24</ecNumber>
    </recommendedName>
    <alternativeName>
        <fullName evidence="8">Dephosphocoenzyme A kinase</fullName>
    </alternativeName>
</protein>
<dbReference type="GO" id="GO:0015937">
    <property type="term" value="P:coenzyme A biosynthetic process"/>
    <property type="evidence" value="ECO:0007669"/>
    <property type="project" value="UniProtKB-UniRule"/>
</dbReference>
<keyword evidence="3 8" id="KW-0808">Transferase</keyword>
<comment type="pathway">
    <text evidence="8">Cofactor biosynthesis; coenzyme A biosynthesis; CoA from (R)-pantothenate: step 5/5.</text>
</comment>
<comment type="subcellular location">
    <subcellularLocation>
        <location evidence="8">Cytoplasm</location>
    </subcellularLocation>
</comment>
<evidence type="ECO:0000313" key="11">
    <source>
        <dbReference type="EMBL" id="CDS86272.1"/>
    </source>
</evidence>
<dbReference type="GeneID" id="66353539"/>
<evidence type="ECO:0000256" key="8">
    <source>
        <dbReference type="HAMAP-Rule" id="MF_00376"/>
    </source>
</evidence>
<keyword evidence="5 8" id="KW-0418">Kinase</keyword>
<reference evidence="13" key="4">
    <citation type="submission" date="2021-06" db="EMBL/GenBank/DDBJ databases">
        <authorList>
            <consortium name="NCBI Pathogen Detection Project"/>
        </authorList>
    </citation>
    <scope>NUCLEOTIDE SEQUENCE</scope>
    <source>
        <strain evidence="14">Clostridioides</strain>
        <strain evidence="13">HN1000</strain>
    </source>
</reference>
<dbReference type="InterPro" id="IPR027417">
    <property type="entry name" value="P-loop_NTPase"/>
</dbReference>
<evidence type="ECO:0000256" key="4">
    <source>
        <dbReference type="ARBA" id="ARBA00022741"/>
    </source>
</evidence>
<dbReference type="EMBL" id="LK932509">
    <property type="protein sequence ID" value="CDS86272.1"/>
    <property type="molecule type" value="Genomic_DNA"/>
</dbReference>
<dbReference type="UniPathway" id="UPA00241">
    <property type="reaction ID" value="UER00356"/>
</dbReference>
<evidence type="ECO:0000256" key="9">
    <source>
        <dbReference type="NCBIfam" id="TIGR00152"/>
    </source>
</evidence>
<dbReference type="EMBL" id="FUPS01000001">
    <property type="protein sequence ID" value="SJR78866.1"/>
    <property type="molecule type" value="Genomic_DNA"/>
</dbReference>
<gene>
    <name evidence="8 11" type="primary">coaE</name>
    <name evidence="12" type="ORF">BN1095_450033</name>
    <name evidence="11" type="ORF">BN1096_560033</name>
    <name evidence="10" type="ORF">BN1097_540035</name>
    <name evidence="13" type="ORF">KRM00_000911</name>
    <name evidence="14" type="ORF">KRQ00_000719</name>
    <name evidence="15" type="ORF">SAMEA3375112_00034</name>
</gene>
<dbReference type="Proteomes" id="UP000189137">
    <property type="component" value="Unassembled WGS sequence"/>
</dbReference>
<comment type="function">
    <text evidence="8">Catalyzes the phosphorylation of the 3'-hydroxyl group of dephosphocoenzyme A to form coenzyme A.</text>
</comment>
<dbReference type="Proteomes" id="UP000879542">
    <property type="component" value="Unassembled WGS sequence"/>
</dbReference>
<dbReference type="Pfam" id="PF01121">
    <property type="entry name" value="CoaE"/>
    <property type="match status" value="1"/>
</dbReference>
<dbReference type="EC" id="2.7.1.24" evidence="8 9"/>
<dbReference type="Proteomes" id="UP000878956">
    <property type="component" value="Unassembled WGS sequence"/>
</dbReference>
<evidence type="ECO:0000256" key="2">
    <source>
        <dbReference type="ARBA" id="ARBA00022490"/>
    </source>
</evidence>
<dbReference type="NCBIfam" id="TIGR00152">
    <property type="entry name" value="dephospho-CoA kinase"/>
    <property type="match status" value="1"/>
</dbReference>
<dbReference type="PATRIC" id="fig|1496.1373.peg.961"/>
<dbReference type="PROSITE" id="PS51219">
    <property type="entry name" value="DPCK"/>
    <property type="match status" value="1"/>
</dbReference>
<evidence type="ECO:0000313" key="15">
    <source>
        <dbReference type="EMBL" id="SJR78866.1"/>
    </source>
</evidence>
<comment type="catalytic activity">
    <reaction evidence="8">
        <text>3'-dephospho-CoA + ATP = ADP + CoA + H(+)</text>
        <dbReference type="Rhea" id="RHEA:18245"/>
        <dbReference type="ChEBI" id="CHEBI:15378"/>
        <dbReference type="ChEBI" id="CHEBI:30616"/>
        <dbReference type="ChEBI" id="CHEBI:57287"/>
        <dbReference type="ChEBI" id="CHEBI:57328"/>
        <dbReference type="ChEBI" id="CHEBI:456216"/>
        <dbReference type="EC" id="2.7.1.24"/>
    </reaction>
</comment>
<dbReference type="EMBL" id="DAEQIJ010000002">
    <property type="protein sequence ID" value="HBH2618991.1"/>
    <property type="molecule type" value="Genomic_DNA"/>
</dbReference>
<dbReference type="CDD" id="cd02022">
    <property type="entry name" value="DPCK"/>
    <property type="match status" value="1"/>
</dbReference>
<keyword evidence="4 8" id="KW-0547">Nucleotide-binding</keyword>
<reference evidence="15 16" key="2">
    <citation type="submission" date="2017-02" db="EMBL/GenBank/DDBJ databases">
        <authorList>
            <consortium name="Pathogen Informatics"/>
        </authorList>
    </citation>
    <scope>NUCLEOTIDE SEQUENCE [LARGE SCALE GENOMIC DNA]</scope>
    <source>
        <strain evidence="15 16">VRECD0157</strain>
    </source>
</reference>
<keyword evidence="6 8" id="KW-0067">ATP-binding</keyword>
<evidence type="ECO:0000313" key="12">
    <source>
        <dbReference type="EMBL" id="CDT36793.1"/>
    </source>
</evidence>
<dbReference type="EMBL" id="LK932392">
    <property type="protein sequence ID" value="CDS85771.1"/>
    <property type="molecule type" value="Genomic_DNA"/>
</dbReference>
<dbReference type="FunFam" id="3.40.50.300:FF:000991">
    <property type="entry name" value="Dephospho-CoA kinase"/>
    <property type="match status" value="1"/>
</dbReference>
<evidence type="ECO:0000256" key="6">
    <source>
        <dbReference type="ARBA" id="ARBA00022840"/>
    </source>
</evidence>
<dbReference type="GO" id="GO:0004140">
    <property type="term" value="F:dephospho-CoA kinase activity"/>
    <property type="evidence" value="ECO:0007669"/>
    <property type="project" value="UniProtKB-UniRule"/>
</dbReference>
<keyword evidence="2 8" id="KW-0963">Cytoplasm</keyword>
<dbReference type="HAMAP" id="MF_00376">
    <property type="entry name" value="Dephospho_CoA_kinase"/>
    <property type="match status" value="1"/>
</dbReference>
<accession>A0A031WG49</accession>
<proteinExistence type="inferred from homology"/>
<reference evidence="13" key="3">
    <citation type="journal article" date="2018" name="Genome Biol.">
        <title>SKESA: strategic k-mer extension for scrupulous assemblies.</title>
        <authorList>
            <person name="Souvorov A."/>
            <person name="Agarwala R."/>
            <person name="Lipman D.J."/>
        </authorList>
    </citation>
    <scope>NUCLEOTIDE SEQUENCE</scope>
    <source>
        <strain evidence="14">Clostridioides</strain>
        <strain evidence="13">HN1000</strain>
    </source>
</reference>
<dbReference type="KEGG" id="pdf:CD630DERM_11290"/>